<name>A0A6A4A2L0_9STRA</name>
<evidence type="ECO:0000313" key="16">
    <source>
        <dbReference type="Proteomes" id="UP000440732"/>
    </source>
</evidence>
<proteinExistence type="predicted"/>
<dbReference type="PANTHER" id="PTHR33064:SF37">
    <property type="entry name" value="RIBONUCLEASE H"/>
    <property type="match status" value="1"/>
</dbReference>
<dbReference type="InterPro" id="IPR043502">
    <property type="entry name" value="DNA/RNA_pol_sf"/>
</dbReference>
<evidence type="ECO:0000313" key="19">
    <source>
        <dbReference type="Proteomes" id="UP000476176"/>
    </source>
</evidence>
<protein>
    <recommendedName>
        <fullName evidence="1">Reverse transcriptase domain-containing protein</fullName>
    </recommendedName>
</protein>
<dbReference type="Gene3D" id="3.30.70.270">
    <property type="match status" value="2"/>
</dbReference>
<evidence type="ECO:0000313" key="5">
    <source>
        <dbReference type="EMBL" id="KAE9131542.1"/>
    </source>
</evidence>
<reference evidence="12 13" key="1">
    <citation type="submission" date="2018-08" db="EMBL/GenBank/DDBJ databases">
        <title>Genomic investigation of the strawberry pathogen Phytophthora fragariae indicates pathogenicity is determined by transcriptional variation in three key races.</title>
        <authorList>
            <person name="Adams T.M."/>
            <person name="Armitage A.D."/>
            <person name="Sobczyk M.K."/>
            <person name="Bates H.J."/>
            <person name="Dunwell J.M."/>
            <person name="Nellist C.F."/>
            <person name="Harrison R.J."/>
        </authorList>
    </citation>
    <scope>NUCLEOTIDE SEQUENCE [LARGE SCALE GENOMIC DNA]</scope>
    <source>
        <strain evidence="10 14">A4</strain>
        <strain evidence="9 15">BC-1</strain>
        <strain evidence="7 19">BC-23</strain>
        <strain evidence="8 13">NOV-27</strain>
        <strain evidence="6 16">NOV-5</strain>
        <strain evidence="5 17">NOV-71</strain>
        <strain evidence="11 20">NOV-77</strain>
        <strain evidence="2 12">NOV-9</strain>
        <strain evidence="4 21">ONT-3</strain>
        <strain evidence="3 18">SCRP245</strain>
    </source>
</reference>
<dbReference type="Pfam" id="PF00078">
    <property type="entry name" value="RVT_1"/>
    <property type="match status" value="1"/>
</dbReference>
<dbReference type="EMBL" id="QXFW01000620">
    <property type="protein sequence ID" value="KAE9007139.1"/>
    <property type="molecule type" value="Genomic_DNA"/>
</dbReference>
<dbReference type="AlphaFoldDB" id="A0A6A4A2L0"/>
<dbReference type="InterPro" id="IPR051320">
    <property type="entry name" value="Viral_Replic_Matur_Polypro"/>
</dbReference>
<dbReference type="EMBL" id="QXGF01000146">
    <property type="protein sequence ID" value="KAE8945759.1"/>
    <property type="molecule type" value="Genomic_DNA"/>
</dbReference>
<dbReference type="Proteomes" id="UP000433483">
    <property type="component" value="Unassembled WGS sequence"/>
</dbReference>
<evidence type="ECO:0000313" key="21">
    <source>
        <dbReference type="Proteomes" id="UP000488956"/>
    </source>
</evidence>
<evidence type="ECO:0000259" key="1">
    <source>
        <dbReference type="PROSITE" id="PS50878"/>
    </source>
</evidence>
<evidence type="ECO:0000313" key="3">
    <source>
        <dbReference type="EMBL" id="KAE9007139.1"/>
    </source>
</evidence>
<gene>
    <name evidence="10" type="ORF">PF001_g12022</name>
    <name evidence="9" type="ORF">PF002_g4897</name>
    <name evidence="7" type="ORF">PF004_g11816</name>
    <name evidence="8" type="ORF">PF005_g4105</name>
    <name evidence="6" type="ORF">PF006_g11895</name>
    <name evidence="5" type="ORF">PF007_g4093</name>
    <name evidence="11" type="ORF">PF008_g12730</name>
    <name evidence="2" type="ORF">PF009_g4606</name>
    <name evidence="4" type="ORF">PF010_g12194</name>
    <name evidence="3" type="ORF">PF011_g11259</name>
</gene>
<dbReference type="Proteomes" id="UP000437068">
    <property type="component" value="Unassembled WGS sequence"/>
</dbReference>
<evidence type="ECO:0000313" key="14">
    <source>
        <dbReference type="Proteomes" id="UP000437068"/>
    </source>
</evidence>
<dbReference type="SUPFAM" id="SSF56672">
    <property type="entry name" value="DNA/RNA polymerases"/>
    <property type="match status" value="1"/>
</dbReference>
<dbReference type="EMBL" id="QXGD01000155">
    <property type="protein sequence ID" value="KAE9250195.1"/>
    <property type="molecule type" value="Genomic_DNA"/>
</dbReference>
<evidence type="ECO:0000313" key="2">
    <source>
        <dbReference type="EMBL" id="KAE8945759.1"/>
    </source>
</evidence>
<dbReference type="EMBL" id="QXGA01000649">
    <property type="protein sequence ID" value="KAE9143049.1"/>
    <property type="molecule type" value="Genomic_DNA"/>
</dbReference>
<evidence type="ECO:0000313" key="11">
    <source>
        <dbReference type="EMBL" id="KAE9337052.1"/>
    </source>
</evidence>
<evidence type="ECO:0000313" key="15">
    <source>
        <dbReference type="Proteomes" id="UP000440367"/>
    </source>
</evidence>
<dbReference type="Proteomes" id="UP000476176">
    <property type="component" value="Unassembled WGS sequence"/>
</dbReference>
<dbReference type="Proteomes" id="UP000486351">
    <property type="component" value="Unassembled WGS sequence"/>
</dbReference>
<feature type="domain" description="Reverse transcriptase" evidence="1">
    <location>
        <begin position="1"/>
        <end position="74"/>
    </location>
</feature>
<dbReference type="EMBL" id="QXGB01000129">
    <property type="protein sequence ID" value="KAE9228925.1"/>
    <property type="molecule type" value="Genomic_DNA"/>
</dbReference>
<dbReference type="InterPro" id="IPR000477">
    <property type="entry name" value="RT_dom"/>
</dbReference>
<accession>A0A6A4A2L0</accession>
<dbReference type="EMBL" id="QXFY01000725">
    <property type="protein sequence ID" value="KAE9337052.1"/>
    <property type="molecule type" value="Genomic_DNA"/>
</dbReference>
<evidence type="ECO:0000313" key="6">
    <source>
        <dbReference type="EMBL" id="KAE9143049.1"/>
    </source>
</evidence>
<keyword evidence="13" id="KW-1185">Reference proteome</keyword>
<comment type="caution">
    <text evidence="9">The sequence shown here is derived from an EMBL/GenBank/DDBJ whole genome shotgun (WGS) entry which is preliminary data.</text>
</comment>
<dbReference type="PANTHER" id="PTHR33064">
    <property type="entry name" value="POL PROTEIN"/>
    <property type="match status" value="1"/>
</dbReference>
<organism evidence="9 15">
    <name type="scientific">Phytophthora fragariae</name>
    <dbReference type="NCBI Taxonomy" id="53985"/>
    <lineage>
        <taxon>Eukaryota</taxon>
        <taxon>Sar</taxon>
        <taxon>Stramenopiles</taxon>
        <taxon>Oomycota</taxon>
        <taxon>Peronosporomycetes</taxon>
        <taxon>Peronosporales</taxon>
        <taxon>Peronosporaceae</taxon>
        <taxon>Phytophthora</taxon>
    </lineage>
</organism>
<evidence type="ECO:0000313" key="4">
    <source>
        <dbReference type="EMBL" id="KAE9107651.1"/>
    </source>
</evidence>
<evidence type="ECO:0000313" key="12">
    <source>
        <dbReference type="Proteomes" id="UP000429523"/>
    </source>
</evidence>
<dbReference type="EMBL" id="QXFZ01000127">
    <property type="protein sequence ID" value="KAE9131542.1"/>
    <property type="molecule type" value="Genomic_DNA"/>
</dbReference>
<dbReference type="Proteomes" id="UP000460718">
    <property type="component" value="Unassembled WGS sequence"/>
</dbReference>
<dbReference type="Proteomes" id="UP000429523">
    <property type="component" value="Unassembled WGS sequence"/>
</dbReference>
<dbReference type="Proteomes" id="UP000440367">
    <property type="component" value="Unassembled WGS sequence"/>
</dbReference>
<evidence type="ECO:0000313" key="18">
    <source>
        <dbReference type="Proteomes" id="UP000460718"/>
    </source>
</evidence>
<dbReference type="Proteomes" id="UP000488956">
    <property type="component" value="Unassembled WGS sequence"/>
</dbReference>
<dbReference type="FunFam" id="3.30.70.270:FF:000003">
    <property type="entry name" value="Transposon Ty3-G Gag-Pol polyprotein"/>
    <property type="match status" value="1"/>
</dbReference>
<dbReference type="EMBL" id="QXFX01000673">
    <property type="protein sequence ID" value="KAE9107651.1"/>
    <property type="molecule type" value="Genomic_DNA"/>
</dbReference>
<evidence type="ECO:0000313" key="10">
    <source>
        <dbReference type="EMBL" id="KAE9306645.1"/>
    </source>
</evidence>
<evidence type="ECO:0000313" key="20">
    <source>
        <dbReference type="Proteomes" id="UP000486351"/>
    </source>
</evidence>
<evidence type="ECO:0000313" key="7">
    <source>
        <dbReference type="EMBL" id="KAE9225839.1"/>
    </source>
</evidence>
<dbReference type="CDD" id="cd01647">
    <property type="entry name" value="RT_LTR"/>
    <property type="match status" value="1"/>
</dbReference>
<evidence type="ECO:0000313" key="9">
    <source>
        <dbReference type="EMBL" id="KAE9250195.1"/>
    </source>
</evidence>
<dbReference type="Proteomes" id="UP000441208">
    <property type="component" value="Unassembled WGS sequence"/>
</dbReference>
<dbReference type="OrthoDB" id="121648at2759"/>
<evidence type="ECO:0000313" key="13">
    <source>
        <dbReference type="Proteomes" id="UP000433483"/>
    </source>
</evidence>
<evidence type="ECO:0000313" key="8">
    <source>
        <dbReference type="EMBL" id="KAE9228925.1"/>
    </source>
</evidence>
<dbReference type="InterPro" id="IPR043128">
    <property type="entry name" value="Rev_trsase/Diguanyl_cyclase"/>
</dbReference>
<dbReference type="EMBL" id="QXGC01000657">
    <property type="protein sequence ID" value="KAE9225839.1"/>
    <property type="molecule type" value="Genomic_DNA"/>
</dbReference>
<sequence length="125" mass="14719">MAPDEYQAFMEKIFGDLDFVVVYLDDIVVFSANEEEHLEHLRIVFERLARYGVTLNGKKCHILRKEFDYLGYTLSAEGIKTQARKIQAIQRITVPRNHKELRRLLGIIDYYRDMIPNKTTLCKPL</sequence>
<dbReference type="Proteomes" id="UP000440732">
    <property type="component" value="Unassembled WGS sequence"/>
</dbReference>
<dbReference type="PROSITE" id="PS50878">
    <property type="entry name" value="RT_POL"/>
    <property type="match status" value="1"/>
</dbReference>
<dbReference type="EMBL" id="QXGE01000656">
    <property type="protein sequence ID" value="KAE9306645.1"/>
    <property type="molecule type" value="Genomic_DNA"/>
</dbReference>
<evidence type="ECO:0000313" key="17">
    <source>
        <dbReference type="Proteomes" id="UP000441208"/>
    </source>
</evidence>